<dbReference type="Pfam" id="PF00903">
    <property type="entry name" value="Glyoxalase"/>
    <property type="match status" value="1"/>
</dbReference>
<gene>
    <name evidence="2" type="ORF">SAMN04490220_0669</name>
</gene>
<dbReference type="InterPro" id="IPR004360">
    <property type="entry name" value="Glyas_Fos-R_dOase_dom"/>
</dbReference>
<evidence type="ECO:0000313" key="2">
    <source>
        <dbReference type="EMBL" id="SEB41877.1"/>
    </source>
</evidence>
<dbReference type="SUPFAM" id="SSF54593">
    <property type="entry name" value="Glyoxalase/Bleomycin resistance protein/Dihydroxybiphenyl dioxygenase"/>
    <property type="match status" value="1"/>
</dbReference>
<name>A0A1H4J6N4_RHOJO</name>
<protein>
    <recommendedName>
        <fullName evidence="1">Glyoxalase/fosfomycin resistance/dioxygenase domain-containing protein</fullName>
    </recommendedName>
</protein>
<reference evidence="3" key="1">
    <citation type="submission" date="2016-10" db="EMBL/GenBank/DDBJ databases">
        <authorList>
            <person name="Varghese N."/>
        </authorList>
    </citation>
    <scope>NUCLEOTIDE SEQUENCE [LARGE SCALE GENOMIC DNA]</scope>
    <source>
        <strain evidence="3">DSM 44719</strain>
    </source>
</reference>
<organism evidence="2 3">
    <name type="scientific">Rhodococcus jostii</name>
    <dbReference type="NCBI Taxonomy" id="132919"/>
    <lineage>
        <taxon>Bacteria</taxon>
        <taxon>Bacillati</taxon>
        <taxon>Actinomycetota</taxon>
        <taxon>Actinomycetes</taxon>
        <taxon>Mycobacteriales</taxon>
        <taxon>Nocardiaceae</taxon>
        <taxon>Rhodococcus</taxon>
    </lineage>
</organism>
<dbReference type="OrthoDB" id="4548523at2"/>
<proteinExistence type="predicted"/>
<sequence length="126" mass="13898">MGRRVPSIMMFVKQPWDVANWYSQWLNLGAIEQIPGGDSVLLSDGSFEAVFHAADAAKNPWGRSTVIYWASENISADIETLHRAGATLHRGPLTIAPRRTICQMLDPWGNAFGLEGPAEQQPPNKP</sequence>
<feature type="domain" description="Glyoxalase/fosfomycin resistance/dioxygenase" evidence="1">
    <location>
        <begin position="5"/>
        <end position="112"/>
    </location>
</feature>
<dbReference type="AlphaFoldDB" id="A0A1H4J6N4"/>
<evidence type="ECO:0000259" key="1">
    <source>
        <dbReference type="Pfam" id="PF00903"/>
    </source>
</evidence>
<dbReference type="RefSeq" id="WP_073370387.1">
    <property type="nucleotide sequence ID" value="NZ_FNTL01000003.1"/>
</dbReference>
<evidence type="ECO:0000313" key="3">
    <source>
        <dbReference type="Proteomes" id="UP000183407"/>
    </source>
</evidence>
<accession>A0A1H4J6N4</accession>
<dbReference type="EMBL" id="FNTL01000003">
    <property type="protein sequence ID" value="SEB41877.1"/>
    <property type="molecule type" value="Genomic_DNA"/>
</dbReference>
<dbReference type="InterPro" id="IPR029068">
    <property type="entry name" value="Glyas_Bleomycin-R_OHBP_Dase"/>
</dbReference>
<dbReference type="Proteomes" id="UP000183407">
    <property type="component" value="Unassembled WGS sequence"/>
</dbReference>
<dbReference type="Gene3D" id="3.10.180.10">
    <property type="entry name" value="2,3-Dihydroxybiphenyl 1,2-Dioxygenase, domain 1"/>
    <property type="match status" value="1"/>
</dbReference>